<dbReference type="AlphaFoldDB" id="A0A382PYZ0"/>
<feature type="non-terminal residue" evidence="1">
    <location>
        <position position="300"/>
    </location>
</feature>
<name>A0A382PYZ0_9ZZZZ</name>
<reference evidence="1" key="1">
    <citation type="submission" date="2018-05" db="EMBL/GenBank/DDBJ databases">
        <authorList>
            <person name="Lanie J.A."/>
            <person name="Ng W.-L."/>
            <person name="Kazmierczak K.M."/>
            <person name="Andrzejewski T.M."/>
            <person name="Davidsen T.M."/>
            <person name="Wayne K.J."/>
            <person name="Tettelin H."/>
            <person name="Glass J.I."/>
            <person name="Rusch D."/>
            <person name="Podicherti R."/>
            <person name="Tsui H.-C.T."/>
            <person name="Winkler M.E."/>
        </authorList>
    </citation>
    <scope>NUCLEOTIDE SEQUENCE</scope>
</reference>
<gene>
    <name evidence="1" type="ORF">METZ01_LOCUS331250</name>
</gene>
<organism evidence="1">
    <name type="scientific">marine metagenome</name>
    <dbReference type="NCBI Taxonomy" id="408172"/>
    <lineage>
        <taxon>unclassified sequences</taxon>
        <taxon>metagenomes</taxon>
        <taxon>ecological metagenomes</taxon>
    </lineage>
</organism>
<proteinExistence type="predicted"/>
<protein>
    <recommendedName>
        <fullName evidence="2">DUF1800 domain-containing protein</fullName>
    </recommendedName>
</protein>
<accession>A0A382PYZ0</accession>
<dbReference type="Pfam" id="PF08811">
    <property type="entry name" value="DUF1800"/>
    <property type="match status" value="1"/>
</dbReference>
<evidence type="ECO:0000313" key="1">
    <source>
        <dbReference type="EMBL" id="SVC78396.1"/>
    </source>
</evidence>
<sequence>MPNKEDVALMAHLMRRAGFGATRDELDRYVAMGYEATVDELIDPPDEVPSGKTALLLRYLPGALLPGGTPTPGQFNWMYHMITTQRPLVEKTALFWHHVFATGNAKVDNCDQMLEQLVMFRKYGMGNYREMLVELSKNPAMLFWLDNNENHRDAVNENWGRELLELFSMGVSNYTEVDVREASRAFTGWTIAAKLPRAPFGRFPWAFEYLAEDHDDGEKTFLGHTGNLGGEDIIDIIVKEPATARFICRHLYSFFVADEVQVPAWTIQDARDEDALEIMMNAFEESGYNISAVLRTMFNS</sequence>
<evidence type="ECO:0008006" key="2">
    <source>
        <dbReference type="Google" id="ProtNLM"/>
    </source>
</evidence>
<dbReference type="InterPro" id="IPR014917">
    <property type="entry name" value="DUF1800"/>
</dbReference>
<dbReference type="EMBL" id="UINC01110708">
    <property type="protein sequence ID" value="SVC78396.1"/>
    <property type="molecule type" value="Genomic_DNA"/>
</dbReference>